<dbReference type="EMBL" id="BAABUJ010000005">
    <property type="protein sequence ID" value="GAA5796240.1"/>
    <property type="molecule type" value="Genomic_DNA"/>
</dbReference>
<feature type="transmembrane region" description="Helical" evidence="1">
    <location>
        <begin position="12"/>
        <end position="31"/>
    </location>
</feature>
<proteinExistence type="predicted"/>
<organism evidence="2 3">
    <name type="scientific">Helicostylum pulchrum</name>
    <dbReference type="NCBI Taxonomy" id="562976"/>
    <lineage>
        <taxon>Eukaryota</taxon>
        <taxon>Fungi</taxon>
        <taxon>Fungi incertae sedis</taxon>
        <taxon>Mucoromycota</taxon>
        <taxon>Mucoromycotina</taxon>
        <taxon>Mucoromycetes</taxon>
        <taxon>Mucorales</taxon>
        <taxon>Mucorineae</taxon>
        <taxon>Mucoraceae</taxon>
        <taxon>Helicostylum</taxon>
    </lineage>
</organism>
<keyword evidence="1" id="KW-0812">Transmembrane</keyword>
<evidence type="ECO:0000313" key="2">
    <source>
        <dbReference type="EMBL" id="GAA5796240.1"/>
    </source>
</evidence>
<reference evidence="2 3" key="1">
    <citation type="submission" date="2024-04" db="EMBL/GenBank/DDBJ databases">
        <title>genome sequences of Mucor flavus KT1a and Helicostylum pulchrum KT1b strains isolation_sourced from the surface of a dry-aged beef.</title>
        <authorList>
            <person name="Toyotome T."/>
            <person name="Hosono M."/>
            <person name="Torimaru M."/>
            <person name="Fukuda K."/>
            <person name="Mikami N."/>
        </authorList>
    </citation>
    <scope>NUCLEOTIDE SEQUENCE [LARGE SCALE GENOMIC DNA]</scope>
    <source>
        <strain evidence="2 3">KT1b</strain>
    </source>
</reference>
<evidence type="ECO:0000256" key="1">
    <source>
        <dbReference type="SAM" id="Phobius"/>
    </source>
</evidence>
<evidence type="ECO:0000313" key="3">
    <source>
        <dbReference type="Proteomes" id="UP001476247"/>
    </source>
</evidence>
<comment type="caution">
    <text evidence="2">The sequence shown here is derived from an EMBL/GenBank/DDBJ whole genome shotgun (WGS) entry which is preliminary data.</text>
</comment>
<dbReference type="SUPFAM" id="SSF53383">
    <property type="entry name" value="PLP-dependent transferases"/>
    <property type="match status" value="1"/>
</dbReference>
<keyword evidence="3" id="KW-1185">Reference proteome</keyword>
<sequence>MNLSVSLYSLSFIIYYILFLLPFTTPGVAFMPHGEKTEYVRVSYSNVSKENMDEGLRSLAKVFDQEAEANRTLIN</sequence>
<dbReference type="InterPro" id="IPR015424">
    <property type="entry name" value="PyrdxlP-dep_Trfase"/>
</dbReference>
<name>A0ABP9XPF2_9FUNG</name>
<dbReference type="Gene3D" id="3.90.1150.10">
    <property type="entry name" value="Aspartate Aminotransferase, domain 1"/>
    <property type="match status" value="1"/>
</dbReference>
<gene>
    <name evidence="2" type="ORF">HPULCUR_001610</name>
</gene>
<keyword evidence="1" id="KW-1133">Transmembrane helix</keyword>
<dbReference type="InterPro" id="IPR015422">
    <property type="entry name" value="PyrdxlP-dep_Trfase_small"/>
</dbReference>
<accession>A0ABP9XPF2</accession>
<keyword evidence="1" id="KW-0472">Membrane</keyword>
<protein>
    <submittedName>
        <fullName evidence="2">Uncharacterized protein</fullName>
    </submittedName>
</protein>
<dbReference type="Proteomes" id="UP001476247">
    <property type="component" value="Unassembled WGS sequence"/>
</dbReference>